<feature type="compositionally biased region" description="Basic and acidic residues" evidence="1">
    <location>
        <begin position="73"/>
        <end position="88"/>
    </location>
</feature>
<feature type="region of interest" description="Disordered" evidence="1">
    <location>
        <begin position="1039"/>
        <end position="1069"/>
    </location>
</feature>
<feature type="compositionally biased region" description="Acidic residues" evidence="1">
    <location>
        <begin position="1620"/>
        <end position="1630"/>
    </location>
</feature>
<feature type="region of interest" description="Disordered" evidence="1">
    <location>
        <begin position="454"/>
        <end position="497"/>
    </location>
</feature>
<name>A0A811U1C1_CERCA</name>
<feature type="compositionally biased region" description="Basic and acidic residues" evidence="1">
    <location>
        <begin position="207"/>
        <end position="217"/>
    </location>
</feature>
<evidence type="ECO:0000313" key="2">
    <source>
        <dbReference type="EMBL" id="CAD6992739.1"/>
    </source>
</evidence>
<dbReference type="OrthoDB" id="8965057at2759"/>
<feature type="region of interest" description="Disordered" evidence="1">
    <location>
        <begin position="130"/>
        <end position="189"/>
    </location>
</feature>
<evidence type="ECO:0000256" key="1">
    <source>
        <dbReference type="SAM" id="MobiDB-lite"/>
    </source>
</evidence>
<feature type="compositionally biased region" description="Low complexity" evidence="1">
    <location>
        <begin position="1042"/>
        <end position="1060"/>
    </location>
</feature>
<dbReference type="EMBL" id="CAJHJT010000001">
    <property type="protein sequence ID" value="CAD6992739.1"/>
    <property type="molecule type" value="Genomic_DNA"/>
</dbReference>
<feature type="compositionally biased region" description="Low complexity" evidence="1">
    <location>
        <begin position="218"/>
        <end position="231"/>
    </location>
</feature>
<feature type="compositionally biased region" description="Low complexity" evidence="1">
    <location>
        <begin position="483"/>
        <end position="497"/>
    </location>
</feature>
<gene>
    <name evidence="2" type="ORF">CCAP1982_LOCUS1584</name>
</gene>
<feature type="compositionally biased region" description="Pro residues" evidence="1">
    <location>
        <begin position="1357"/>
        <end position="1367"/>
    </location>
</feature>
<sequence>MSLLSGPNFSDGPITGSDLIINTKGVAVFINIDFDSATTSSEIKNTLNAATAAGQDNTNVPVGAATTADGNDEDVRRGDKSKKFGRSKSSDILKKDAVALPYDKGKSTLTRLNSLKQWGRNRFKFMQRTETTVQSGSDSGAHDVSASSSSNSSQQQHQPTTPEKVDTSASNNNNATNATHKASQSTRTATGDIDDECVVHELVSQKSEGRFSHERKPSYSSSEKSMSVSSSGHLKGKLHLATCGNVKLRDTSSLNRQRRLGINNNGALGGKDEQPHSSSGNWSASSESGRASIGSEITIQPKSSASNTSLNVSSFHPGSGPPSSMMSRRRFLNTSASSSVTSEGTATPDLQVADGSYPNHLDDETSSAYSCDTEGYYTSFHMDSGLRTLKEEDPPMTPLQHNQMLHTSNYSFGSQSNQTVLTAENEYELFGKGSTSTTTSSAGTVCTTLQVGGEQSSLNSLGPDVPERISSLGKLNKNNHSNSASTSTLERSYSSSTIGSTLERTGTIKRNVNAGLKLNTTADVEDIDGLKGSFETPESQEDEFDFEKRIRRRSAQPLPAVAALSEVECSESSDLEGVERIERIKQKTAINAKRIPSMCIITPTTSDDENQSKDGGDDYDDDDAYDPDRTLTPQSSPRSKAAAKPETTLKVEINEVTGYCTVDGEQAANKITESPLTPTKGDKDHNLNLLKRNSNYAFNMFEKLKVVLPSIKRSPSKSSQPENVVDDDELYDTAGEYVTIADISNNNRHNQLPVPKAVGASSLGIYYSNDIVRRKLDIASASASVIAAAKANEPAAVRVEARRRETEYVSLNELPQHLRKVGSSAYSSSAALSATANNESAEAHDSNAAHQQQQQKDKTKETTQIRQPPAAAVHCAESAQQRKTVVESAAVPMYAEISEVREQSTVSPLTQHKGARVRLNSQGKIIYDSDSLKRRKGAHTTFAPGPYVKETESALPEITSVNAQAYTQPVGTAQQAQQLLPAQTPQSQLGSESANAAKANISVSAKTTAAKLLLLNGGVAATRKIANVRPILAKSPLTLARQQQTASPQQQQQTPTHQSQYTGQSANNQANMSLSSGLYEEPHAALAYSSSYQDNKNMLANNTNPFFQPNIITAAAPTTALMMMPSPSTKSTSSTGSTISSSASTNTSSGASSASSTAKEEGKQILATTTTTTTTASKPQMHNNCKNTTLITHTTFAPKNTTQQQQPTVSDVNNIVRLQVQQEHIDNALTDTTEDAREIGESFENSTNKSTTIGRSSSCVASVPAGEKSESNILHLMSESERHSQPLAQAPHYDVPKAVVGNHESMCATRMSFKTMLSPPPPLPPRGRAQPINGVADARSAFPSAAMTSLAYANHKPPTPPPPPPHTTPTANDISATSRVGDDDVVFGVDHVPTTHGSKRISISATVDPIAATQQFSISTDANVETSTTSQHGIHITMPALPTSSSPAPSPTPPLTSTPTQRRPALKRNNSYRLANDEVKLEMNKENLLQIYAEDNSSLTITKATFLPSTQSAKSNSQQQQNQDNNNSQCNSHTLPHASGAMKLKNATNNLHVKSIADNGEKGNGQRKMTKSFERLVDEFSLSTTSIDSSYLRNKSLENFDESPSILNNNIGEHKMAQSEVEDSDSEPELELSPPPSHTKFHKSFIESVLLKPFKVVRPTDENDVRRQRILQKFEVTEIW</sequence>
<reference evidence="2" key="1">
    <citation type="submission" date="2020-11" db="EMBL/GenBank/DDBJ databases">
        <authorList>
            <person name="Whitehead M."/>
        </authorList>
    </citation>
    <scope>NUCLEOTIDE SEQUENCE</scope>
    <source>
        <strain evidence="2">EGII</strain>
    </source>
</reference>
<feature type="region of interest" description="Disordered" evidence="1">
    <location>
        <begin position="1617"/>
        <end position="1639"/>
    </location>
</feature>
<evidence type="ECO:0000313" key="3">
    <source>
        <dbReference type="Proteomes" id="UP000606786"/>
    </source>
</evidence>
<feature type="region of interest" description="Disordered" evidence="1">
    <location>
        <begin position="207"/>
        <end position="235"/>
    </location>
</feature>
<feature type="region of interest" description="Disordered" evidence="1">
    <location>
        <begin position="56"/>
        <end position="88"/>
    </location>
</feature>
<feature type="region of interest" description="Disordered" evidence="1">
    <location>
        <begin position="832"/>
        <end position="866"/>
    </location>
</feature>
<organism evidence="2 3">
    <name type="scientific">Ceratitis capitata</name>
    <name type="common">Mediterranean fruit fly</name>
    <name type="synonym">Tephritis capitata</name>
    <dbReference type="NCBI Taxonomy" id="7213"/>
    <lineage>
        <taxon>Eukaryota</taxon>
        <taxon>Metazoa</taxon>
        <taxon>Ecdysozoa</taxon>
        <taxon>Arthropoda</taxon>
        <taxon>Hexapoda</taxon>
        <taxon>Insecta</taxon>
        <taxon>Pterygota</taxon>
        <taxon>Neoptera</taxon>
        <taxon>Endopterygota</taxon>
        <taxon>Diptera</taxon>
        <taxon>Brachycera</taxon>
        <taxon>Muscomorpha</taxon>
        <taxon>Tephritoidea</taxon>
        <taxon>Tephritidae</taxon>
        <taxon>Ceratitis</taxon>
        <taxon>Ceratitis</taxon>
    </lineage>
</organism>
<dbReference type="Proteomes" id="UP000606786">
    <property type="component" value="Unassembled WGS sequence"/>
</dbReference>
<feature type="compositionally biased region" description="Low complexity" evidence="1">
    <location>
        <begin position="303"/>
        <end position="326"/>
    </location>
</feature>
<feature type="region of interest" description="Disordered" evidence="1">
    <location>
        <begin position="1510"/>
        <end position="1536"/>
    </location>
</feature>
<protein>
    <submittedName>
        <fullName evidence="2">(Mediterranean fruit fly) hypothetical protein</fullName>
    </submittedName>
</protein>
<proteinExistence type="predicted"/>
<feature type="region of interest" description="Disordered" evidence="1">
    <location>
        <begin position="1437"/>
        <end position="1471"/>
    </location>
</feature>
<feature type="compositionally biased region" description="Low complexity" evidence="1">
    <location>
        <begin position="135"/>
        <end position="158"/>
    </location>
</feature>
<accession>A0A811U1C1</accession>
<feature type="region of interest" description="Disordered" evidence="1">
    <location>
        <begin position="600"/>
        <end position="647"/>
    </location>
</feature>
<feature type="compositionally biased region" description="Low complexity" evidence="1">
    <location>
        <begin position="167"/>
        <end position="179"/>
    </location>
</feature>
<feature type="compositionally biased region" description="Low complexity" evidence="1">
    <location>
        <begin position="1124"/>
        <end position="1157"/>
    </location>
</feature>
<feature type="region of interest" description="Disordered" evidence="1">
    <location>
        <begin position="252"/>
        <end position="327"/>
    </location>
</feature>
<comment type="caution">
    <text evidence="2">The sequence shown here is derived from an EMBL/GenBank/DDBJ whole genome shotgun (WGS) entry which is preliminary data.</text>
</comment>
<feature type="compositionally biased region" description="Polar residues" evidence="1">
    <location>
        <begin position="180"/>
        <end position="189"/>
    </location>
</feature>
<feature type="compositionally biased region" description="Low complexity" evidence="1">
    <location>
        <begin position="277"/>
        <end position="288"/>
    </location>
</feature>
<feature type="compositionally biased region" description="Low complexity" evidence="1">
    <location>
        <begin position="1510"/>
        <end position="1532"/>
    </location>
</feature>
<keyword evidence="3" id="KW-1185">Reference proteome</keyword>
<feature type="region of interest" description="Disordered" evidence="1">
    <location>
        <begin position="1352"/>
        <end position="1377"/>
    </location>
</feature>
<feature type="region of interest" description="Disordered" evidence="1">
    <location>
        <begin position="1124"/>
        <end position="1162"/>
    </location>
</feature>